<organism evidence="2 3">
    <name type="scientific">Gluconacetobacter sacchari</name>
    <dbReference type="NCBI Taxonomy" id="92759"/>
    <lineage>
        <taxon>Bacteria</taxon>
        <taxon>Pseudomonadati</taxon>
        <taxon>Pseudomonadota</taxon>
        <taxon>Alphaproteobacteria</taxon>
        <taxon>Acetobacterales</taxon>
        <taxon>Acetobacteraceae</taxon>
        <taxon>Gluconacetobacter</taxon>
    </lineage>
</organism>
<evidence type="ECO:0000256" key="1">
    <source>
        <dbReference type="SAM" id="MobiDB-lite"/>
    </source>
</evidence>
<dbReference type="EMBL" id="JABEQJ010000012">
    <property type="protein sequence ID" value="MBB2160619.1"/>
    <property type="molecule type" value="Genomic_DNA"/>
</dbReference>
<dbReference type="RefSeq" id="WP_182997479.1">
    <property type="nucleotide sequence ID" value="NZ_JABEQJ010000012.1"/>
</dbReference>
<comment type="caution">
    <text evidence="2">The sequence shown here is derived from an EMBL/GenBank/DDBJ whole genome shotgun (WGS) entry which is preliminary data.</text>
</comment>
<dbReference type="Proteomes" id="UP000589085">
    <property type="component" value="Unassembled WGS sequence"/>
</dbReference>
<dbReference type="Pfam" id="PF21274">
    <property type="entry name" value="Rng_hyd_C"/>
    <property type="match status" value="1"/>
</dbReference>
<protein>
    <submittedName>
        <fullName evidence="2">Uncharacterized protein</fullName>
    </submittedName>
</protein>
<accession>A0A7W4NMM6</accession>
<feature type="region of interest" description="Disordered" evidence="1">
    <location>
        <begin position="1"/>
        <end position="30"/>
    </location>
</feature>
<reference evidence="2 3" key="1">
    <citation type="submission" date="2020-04" db="EMBL/GenBank/DDBJ databases">
        <title>Description of novel Gluconacetobacter.</title>
        <authorList>
            <person name="Sombolestani A."/>
        </authorList>
    </citation>
    <scope>NUCLEOTIDE SEQUENCE [LARGE SCALE GENOMIC DNA]</scope>
    <source>
        <strain evidence="2 3">LMG 19747</strain>
    </source>
</reference>
<name>A0A7W4NMM6_9PROT</name>
<gene>
    <name evidence="2" type="ORF">HLH48_10590</name>
</gene>
<evidence type="ECO:0000313" key="2">
    <source>
        <dbReference type="EMBL" id="MBB2160619.1"/>
    </source>
</evidence>
<proteinExistence type="predicted"/>
<evidence type="ECO:0000313" key="3">
    <source>
        <dbReference type="Proteomes" id="UP000589085"/>
    </source>
</evidence>
<sequence length="164" mass="17482">MERNAVSPTLHHPNDVSQSDSYPILPHAGNVPNPIAVPPRDLHAEPGTRAPHVGLRWDGVRLSSLDLFGDGLVLLAEADAADWCREADASCHQHGIPISWHVVGRDVDDLDAVFPAAYGISASGVALVRADGFVLWKAVRTTTFSEAELLTVLVNAQEVSAPVA</sequence>
<dbReference type="AlphaFoldDB" id="A0A7W4NMM6"/>
<dbReference type="Gene3D" id="3.40.30.120">
    <property type="match status" value="1"/>
</dbReference>